<proteinExistence type="predicted"/>
<dbReference type="Gene3D" id="3.40.50.300">
    <property type="entry name" value="P-loop containing nucleotide triphosphate hydrolases"/>
    <property type="match status" value="1"/>
</dbReference>
<organism evidence="3 4">
    <name type="scientific">Nonomuraea cavernae</name>
    <dbReference type="NCBI Taxonomy" id="2045107"/>
    <lineage>
        <taxon>Bacteria</taxon>
        <taxon>Bacillati</taxon>
        <taxon>Actinomycetota</taxon>
        <taxon>Actinomycetes</taxon>
        <taxon>Streptosporangiales</taxon>
        <taxon>Streptosporangiaceae</taxon>
        <taxon>Nonomuraea</taxon>
    </lineage>
</organism>
<evidence type="ECO:0000259" key="2">
    <source>
        <dbReference type="Pfam" id="PF13191"/>
    </source>
</evidence>
<evidence type="ECO:0000313" key="4">
    <source>
        <dbReference type="Proteomes" id="UP000646523"/>
    </source>
</evidence>
<feature type="compositionally biased region" description="Low complexity" evidence="1">
    <location>
        <begin position="75"/>
        <end position="87"/>
    </location>
</feature>
<name>A0A918DVE4_9ACTN</name>
<gene>
    <name evidence="3" type="ORF">GCM10012289_77770</name>
</gene>
<feature type="compositionally biased region" description="Basic and acidic residues" evidence="1">
    <location>
        <begin position="387"/>
        <end position="409"/>
    </location>
</feature>
<evidence type="ECO:0000256" key="1">
    <source>
        <dbReference type="SAM" id="MobiDB-lite"/>
    </source>
</evidence>
<evidence type="ECO:0000313" key="3">
    <source>
        <dbReference type="EMBL" id="GGO83715.1"/>
    </source>
</evidence>
<dbReference type="Proteomes" id="UP000646523">
    <property type="component" value="Unassembled WGS sequence"/>
</dbReference>
<feature type="region of interest" description="Disordered" evidence="1">
    <location>
        <begin position="387"/>
        <end position="413"/>
    </location>
</feature>
<feature type="region of interest" description="Disordered" evidence="1">
    <location>
        <begin position="74"/>
        <end position="93"/>
    </location>
</feature>
<dbReference type="Pfam" id="PF13191">
    <property type="entry name" value="AAA_16"/>
    <property type="match status" value="1"/>
</dbReference>
<dbReference type="InterPro" id="IPR041664">
    <property type="entry name" value="AAA_16"/>
</dbReference>
<dbReference type="InterPro" id="IPR027417">
    <property type="entry name" value="P-loop_NTPase"/>
</dbReference>
<dbReference type="AlphaFoldDB" id="A0A918DVE4"/>
<comment type="caution">
    <text evidence="3">The sequence shown here is derived from an EMBL/GenBank/DDBJ whole genome shotgun (WGS) entry which is preliminary data.</text>
</comment>
<keyword evidence="4" id="KW-1185">Reference proteome</keyword>
<protein>
    <recommendedName>
        <fullName evidence="2">Orc1-like AAA ATPase domain-containing protein</fullName>
    </recommendedName>
</protein>
<accession>A0A918DVE4</accession>
<reference evidence="3" key="2">
    <citation type="submission" date="2020-09" db="EMBL/GenBank/DDBJ databases">
        <authorList>
            <person name="Sun Q."/>
            <person name="Zhou Y."/>
        </authorList>
    </citation>
    <scope>NUCLEOTIDE SEQUENCE</scope>
    <source>
        <strain evidence="3">CGMCC 4.7368</strain>
    </source>
</reference>
<feature type="domain" description="Orc1-like AAA ATPase" evidence="2">
    <location>
        <begin position="134"/>
        <end position="257"/>
    </location>
</feature>
<reference evidence="3" key="1">
    <citation type="journal article" date="2014" name="Int. J. Syst. Evol. Microbiol.">
        <title>Complete genome sequence of Corynebacterium casei LMG S-19264T (=DSM 44701T), isolated from a smear-ripened cheese.</title>
        <authorList>
            <consortium name="US DOE Joint Genome Institute (JGI-PGF)"/>
            <person name="Walter F."/>
            <person name="Albersmeier A."/>
            <person name="Kalinowski J."/>
            <person name="Ruckert C."/>
        </authorList>
    </citation>
    <scope>NUCLEOTIDE SEQUENCE</scope>
    <source>
        <strain evidence="3">CGMCC 4.7368</strain>
    </source>
</reference>
<sequence length="548" mass="60689">MPDNSYIAFVERSLAEAGIATERVEERLFPGELWLIAFVARESLLLAQSMAGSIEQGLSSLSLDGDFSITVTFRTSPESSTGSSSTTRRGKLASSQVDQLIQLLEARSRTSDALPSLRYIEDPRAGLAAVKTSRHHIIYGRRGVGKTALMLEAKRHAEGQGYVTAWLNAQIFRRTSPSVAFLVVAETVIDALLRHGGSSQSDAFAHLRQVNQAIAQARETGLHTDIEVDNILASLNKALRPILREDLVRLYVYIDDFYFFPIAEQPLLLDYISAMLRDCNGWLKIASIERLTRPFEPSSKLGIEIPHDASKIDLDLTLEEPSSTQTFLESILVDYTIAAGITKLSHVAGKAALGRLALASGGVLRDYITLFASSIVVAREKRLDPQEVGKEDVSGAARKSADSKKRDLEQDASENSGLLLSTLERLSAQVQGERHTFFRVDFNQKSRPGYEILAQLVDLRFAHLIHASLSDQHKGGVKYEVYMLALSEFSDVRLKRGLYILDLENGEWSLRLTGRAQSIRKLRGTQFRDALRQAPLVDVEYLVNGESS</sequence>
<dbReference type="EMBL" id="BMNH01000059">
    <property type="protein sequence ID" value="GGO83715.1"/>
    <property type="molecule type" value="Genomic_DNA"/>
</dbReference>
<dbReference type="RefSeq" id="WP_189129258.1">
    <property type="nucleotide sequence ID" value="NZ_BMNH01000059.1"/>
</dbReference>